<feature type="domain" description="Cation-transporting P-type ATPase N-terminal" evidence="13">
    <location>
        <begin position="2"/>
        <end position="75"/>
    </location>
</feature>
<evidence type="ECO:0000256" key="7">
    <source>
        <dbReference type="ARBA" id="ARBA00022840"/>
    </source>
</evidence>
<dbReference type="InterPro" id="IPR008250">
    <property type="entry name" value="ATPase_P-typ_transduc_dom_A_sf"/>
</dbReference>
<dbReference type="InterPro" id="IPR001757">
    <property type="entry name" value="P_typ_ATPase"/>
</dbReference>
<keyword evidence="6" id="KW-0547">Nucleotide-binding</keyword>
<dbReference type="Gene3D" id="1.20.1110.10">
    <property type="entry name" value="Calcium-transporting ATPase, transmembrane domain"/>
    <property type="match status" value="2"/>
</dbReference>
<dbReference type="InterPro" id="IPR044492">
    <property type="entry name" value="P_typ_ATPase_HD_dom"/>
</dbReference>
<feature type="transmembrane region" description="Helical" evidence="12">
    <location>
        <begin position="736"/>
        <end position="760"/>
    </location>
</feature>
<dbReference type="SUPFAM" id="SSF81653">
    <property type="entry name" value="Calcium ATPase, transduction domain A"/>
    <property type="match status" value="1"/>
</dbReference>
<dbReference type="InterPro" id="IPR023299">
    <property type="entry name" value="ATPase_P-typ_cyto_dom_N"/>
</dbReference>
<dbReference type="SFLD" id="SFLDG00002">
    <property type="entry name" value="C1.7:_P-type_atpase_like"/>
    <property type="match status" value="1"/>
</dbReference>
<feature type="transmembrane region" description="Helical" evidence="12">
    <location>
        <begin position="81"/>
        <end position="100"/>
    </location>
</feature>
<comment type="subcellular location">
    <subcellularLocation>
        <location evidence="1">Cell membrane</location>
        <topology evidence="1">Multi-pass membrane protein</topology>
    </subcellularLocation>
</comment>
<dbReference type="PROSITE" id="PS00154">
    <property type="entry name" value="ATPASE_E1_E2"/>
    <property type="match status" value="1"/>
</dbReference>
<dbReference type="Gene3D" id="3.40.50.1000">
    <property type="entry name" value="HAD superfamily/HAD-like"/>
    <property type="match status" value="1"/>
</dbReference>
<dbReference type="Pfam" id="PF00122">
    <property type="entry name" value="E1-E2_ATPase"/>
    <property type="match status" value="1"/>
</dbReference>
<dbReference type="GO" id="GO:0005524">
    <property type="term" value="F:ATP binding"/>
    <property type="evidence" value="ECO:0007669"/>
    <property type="project" value="UniProtKB-KW"/>
</dbReference>
<evidence type="ECO:0000313" key="15">
    <source>
        <dbReference type="Proteomes" id="UP000824074"/>
    </source>
</evidence>
<dbReference type="SUPFAM" id="SSF81660">
    <property type="entry name" value="Metal cation-transporting ATPase, ATP-binding domain N"/>
    <property type="match status" value="1"/>
</dbReference>
<feature type="transmembrane region" description="Helical" evidence="12">
    <location>
        <begin position="806"/>
        <end position="823"/>
    </location>
</feature>
<evidence type="ECO:0000256" key="1">
    <source>
        <dbReference type="ARBA" id="ARBA00004651"/>
    </source>
</evidence>
<name>A0A9D1IR74_9FIRM</name>
<keyword evidence="8" id="KW-0460">Magnesium</keyword>
<dbReference type="InterPro" id="IPR018303">
    <property type="entry name" value="ATPase_P-typ_P_site"/>
</dbReference>
<dbReference type="SFLD" id="SFLDS00003">
    <property type="entry name" value="Haloacid_Dehalogenase"/>
    <property type="match status" value="1"/>
</dbReference>
<feature type="transmembrane region" description="Helical" evidence="12">
    <location>
        <begin position="766"/>
        <end position="785"/>
    </location>
</feature>
<evidence type="ECO:0000256" key="9">
    <source>
        <dbReference type="ARBA" id="ARBA00022967"/>
    </source>
</evidence>
<evidence type="ECO:0000256" key="8">
    <source>
        <dbReference type="ARBA" id="ARBA00022842"/>
    </source>
</evidence>
<dbReference type="GO" id="GO:0016887">
    <property type="term" value="F:ATP hydrolysis activity"/>
    <property type="evidence" value="ECO:0007669"/>
    <property type="project" value="InterPro"/>
</dbReference>
<gene>
    <name evidence="14" type="ORF">IAB68_05005</name>
</gene>
<accession>A0A9D1IR74</accession>
<dbReference type="Pfam" id="PF00689">
    <property type="entry name" value="Cation_ATPase_C"/>
    <property type="match status" value="1"/>
</dbReference>
<feature type="transmembrane region" description="Helical" evidence="12">
    <location>
        <begin position="669"/>
        <end position="688"/>
    </location>
</feature>
<keyword evidence="11 12" id="KW-0472">Membrane</keyword>
<dbReference type="Gene3D" id="3.40.1110.10">
    <property type="entry name" value="Calcium-transporting ATPase, cytoplasmic domain N"/>
    <property type="match status" value="1"/>
</dbReference>
<feature type="transmembrane region" description="Helical" evidence="12">
    <location>
        <begin position="247"/>
        <end position="265"/>
    </location>
</feature>
<keyword evidence="4" id="KW-0597">Phosphoprotein</keyword>
<evidence type="ECO:0000256" key="4">
    <source>
        <dbReference type="ARBA" id="ARBA00022553"/>
    </source>
</evidence>
<evidence type="ECO:0000256" key="6">
    <source>
        <dbReference type="ARBA" id="ARBA00022741"/>
    </source>
</evidence>
<dbReference type="EMBL" id="DVMT01000051">
    <property type="protein sequence ID" value="HIU40639.1"/>
    <property type="molecule type" value="Genomic_DNA"/>
</dbReference>
<feature type="transmembrane region" description="Helical" evidence="12">
    <location>
        <begin position="271"/>
        <end position="299"/>
    </location>
</feature>
<dbReference type="Pfam" id="PF13246">
    <property type="entry name" value="Cation_ATPase"/>
    <property type="match status" value="1"/>
</dbReference>
<dbReference type="Pfam" id="PF00690">
    <property type="entry name" value="Cation_ATPase_N"/>
    <property type="match status" value="1"/>
</dbReference>
<keyword evidence="5 12" id="KW-0812">Transmembrane</keyword>
<keyword evidence="9" id="KW-1278">Translocase</keyword>
<comment type="similarity">
    <text evidence="2">Belongs to the cation transport ATPase (P-type) (TC 3.A.3) family. Type IIA subfamily.</text>
</comment>
<evidence type="ECO:0000256" key="2">
    <source>
        <dbReference type="ARBA" id="ARBA00005675"/>
    </source>
</evidence>
<dbReference type="Gene3D" id="2.70.150.10">
    <property type="entry name" value="Calcium-transporting ATPase, cytoplasmic transduction domain A"/>
    <property type="match status" value="1"/>
</dbReference>
<feature type="transmembrane region" description="Helical" evidence="12">
    <location>
        <begin position="55"/>
        <end position="75"/>
    </location>
</feature>
<dbReference type="PANTHER" id="PTHR43294">
    <property type="entry name" value="SODIUM/POTASSIUM-TRANSPORTING ATPASE SUBUNIT ALPHA"/>
    <property type="match status" value="1"/>
</dbReference>
<dbReference type="AlphaFoldDB" id="A0A9D1IR74"/>
<keyword evidence="3" id="KW-1003">Cell membrane</keyword>
<dbReference type="PRINTS" id="PR00119">
    <property type="entry name" value="CATATPASE"/>
</dbReference>
<dbReference type="SMART" id="SM00831">
    <property type="entry name" value="Cation_ATPase_N"/>
    <property type="match status" value="1"/>
</dbReference>
<evidence type="ECO:0000256" key="12">
    <source>
        <dbReference type="SAM" id="Phobius"/>
    </source>
</evidence>
<reference evidence="14" key="1">
    <citation type="submission" date="2020-10" db="EMBL/GenBank/DDBJ databases">
        <authorList>
            <person name="Gilroy R."/>
        </authorList>
    </citation>
    <scope>NUCLEOTIDE SEQUENCE</scope>
    <source>
        <strain evidence="14">CHK193-30670</strain>
    </source>
</reference>
<feature type="transmembrane region" description="Helical" evidence="12">
    <location>
        <begin position="694"/>
        <end position="716"/>
    </location>
</feature>
<keyword evidence="7" id="KW-0067">ATP-binding</keyword>
<protein>
    <submittedName>
        <fullName evidence="14">Cation-transporting P-type ATPase</fullName>
    </submittedName>
</protein>
<dbReference type="InterPro" id="IPR059000">
    <property type="entry name" value="ATPase_P-type_domA"/>
</dbReference>
<dbReference type="PANTHER" id="PTHR43294:SF21">
    <property type="entry name" value="CATION TRANSPORTING ATPASE"/>
    <property type="match status" value="1"/>
</dbReference>
<dbReference type="SFLD" id="SFLDF00027">
    <property type="entry name" value="p-type_atpase"/>
    <property type="match status" value="1"/>
</dbReference>
<dbReference type="SUPFAM" id="SSF56784">
    <property type="entry name" value="HAD-like"/>
    <property type="match status" value="1"/>
</dbReference>
<evidence type="ECO:0000259" key="13">
    <source>
        <dbReference type="SMART" id="SM00831"/>
    </source>
</evidence>
<comment type="caution">
    <text evidence="14">The sequence shown here is derived from an EMBL/GenBank/DDBJ whole genome shotgun (WGS) entry which is preliminary data.</text>
</comment>
<feature type="transmembrane region" description="Helical" evidence="12">
    <location>
        <begin position="829"/>
        <end position="854"/>
    </location>
</feature>
<dbReference type="PRINTS" id="PR00120">
    <property type="entry name" value="HATPASE"/>
</dbReference>
<dbReference type="SUPFAM" id="SSF81665">
    <property type="entry name" value="Calcium ATPase, transmembrane domain M"/>
    <property type="match status" value="1"/>
</dbReference>
<evidence type="ECO:0000256" key="5">
    <source>
        <dbReference type="ARBA" id="ARBA00022692"/>
    </source>
</evidence>
<dbReference type="GO" id="GO:0005886">
    <property type="term" value="C:plasma membrane"/>
    <property type="evidence" value="ECO:0007669"/>
    <property type="project" value="UniProtKB-SubCell"/>
</dbReference>
<dbReference type="InterPro" id="IPR050510">
    <property type="entry name" value="Cation_transp_ATPase_P-type"/>
</dbReference>
<proteinExistence type="inferred from homology"/>
<evidence type="ECO:0000256" key="10">
    <source>
        <dbReference type="ARBA" id="ARBA00022989"/>
    </source>
</evidence>
<reference evidence="14" key="2">
    <citation type="journal article" date="2021" name="PeerJ">
        <title>Extensive microbial diversity within the chicken gut microbiome revealed by metagenomics and culture.</title>
        <authorList>
            <person name="Gilroy R."/>
            <person name="Ravi A."/>
            <person name="Getino M."/>
            <person name="Pursley I."/>
            <person name="Horton D.L."/>
            <person name="Alikhan N.F."/>
            <person name="Baker D."/>
            <person name="Gharbi K."/>
            <person name="Hall N."/>
            <person name="Watson M."/>
            <person name="Adriaenssens E.M."/>
            <person name="Foster-Nyarko E."/>
            <person name="Jarju S."/>
            <person name="Secka A."/>
            <person name="Antonio M."/>
            <person name="Oren A."/>
            <person name="Chaudhuri R.R."/>
            <person name="La Ragione R."/>
            <person name="Hildebrand F."/>
            <person name="Pallen M.J."/>
        </authorList>
    </citation>
    <scope>NUCLEOTIDE SEQUENCE</scope>
    <source>
        <strain evidence="14">CHK193-30670</strain>
    </source>
</reference>
<dbReference type="InterPro" id="IPR023214">
    <property type="entry name" value="HAD_sf"/>
</dbReference>
<evidence type="ECO:0000256" key="3">
    <source>
        <dbReference type="ARBA" id="ARBA00022475"/>
    </source>
</evidence>
<evidence type="ECO:0000256" key="11">
    <source>
        <dbReference type="ARBA" id="ARBA00023136"/>
    </source>
</evidence>
<dbReference type="NCBIfam" id="TIGR01494">
    <property type="entry name" value="ATPase_P-type"/>
    <property type="match status" value="2"/>
</dbReference>
<dbReference type="InterPro" id="IPR023298">
    <property type="entry name" value="ATPase_P-typ_TM_dom_sf"/>
</dbReference>
<dbReference type="Proteomes" id="UP000824074">
    <property type="component" value="Unassembled WGS sequence"/>
</dbReference>
<keyword evidence="10 12" id="KW-1133">Transmembrane helix</keyword>
<sequence length="868" mass="96180">MDDYKKNINDIISEYGTSLNGLSDPDAKLKLRKNGKNEFKEKDKKTKLQIFLDQFKNMMIILLIIVGVLSLIYAIATKGDFLDSIVILGTTLVNCFMGYMQESKAEDAVGKLKKYSVSYVNVKRGGKYKKIDSKYLVPGDFITLEAGDKVPADARIINASFAKCDESILTGESNSVSKDDEDIKKDCLISERKNMLYSGTVLVSGKVDAIVVKTGMNTELGKIASSVDTDAEPVTPLQMKVKKVSKFISFVAAFLVFFVLIYGVINNYDALNIVMLCISMIVASVPECLPIAITATLSIGVGQMAKKKSIVRNLAAIETLGATEVICTDKTGTLTKNKMEVIKVYANNKELQKEDAQKNKMLVEPLFYANGAYLNENDTYTGDSVDVALKNYIKENNIKMDDYKKVIELPFDSDRKMMSAVYKMGDKLVLFNKGSLESVLKQSSSILIDNKEVKLTNALKEDILSKEKTYSSEALKVLAYSYKILKEKPLKDEDYFKEEKDLVFTGLVGLKDPVRPNVKDAIKTCMEANIRPIMVTGDNLPTALSIAKEIGICKSDSEGINASELNNLSEKELIKYAKKYSVFARVSPDNKLQLVKALQKTGKVVAMTGDGVNDAPAIKLANVGIGMGKSGTDVTKGVADIILLDDSFTTITTAISEGRRIYDNVISNILYNLSSNFTEIAIILFGLFTGNTIISAIHVLYIDLVADTIPSITLAFEKSSKGTMKRKPNGLNKRIFTRFFSAFLIVSVILETLISLIVYHHFKADGILLAQTLALLSIIINEFVFAYNCRSLKERISKRGFFSNKYLNIGILFLLVIQILVFFTPVGKLFGLTIISFSQFIYVVLINIISFVILELVKPLLVKLFKDE</sequence>
<dbReference type="InterPro" id="IPR036412">
    <property type="entry name" value="HAD-like_sf"/>
</dbReference>
<dbReference type="FunFam" id="2.70.150.10:FF:000160">
    <property type="entry name" value="Sarcoplasmic/endoplasmic reticulum calcium ATPase 1"/>
    <property type="match status" value="1"/>
</dbReference>
<dbReference type="InterPro" id="IPR006068">
    <property type="entry name" value="ATPase_P-typ_cation-transptr_C"/>
</dbReference>
<evidence type="ECO:0000313" key="14">
    <source>
        <dbReference type="EMBL" id="HIU40639.1"/>
    </source>
</evidence>
<organism evidence="14 15">
    <name type="scientific">Candidatus Aphodocola excrementigallinarum</name>
    <dbReference type="NCBI Taxonomy" id="2840670"/>
    <lineage>
        <taxon>Bacteria</taxon>
        <taxon>Bacillati</taxon>
        <taxon>Bacillota</taxon>
        <taxon>Bacilli</taxon>
        <taxon>Candidatus Aphodocola</taxon>
    </lineage>
</organism>
<dbReference type="InterPro" id="IPR004014">
    <property type="entry name" value="ATPase_P-typ_cation-transptr_N"/>
</dbReference>